<dbReference type="InterPro" id="IPR006603">
    <property type="entry name" value="PQ-loop_rpt"/>
</dbReference>
<dbReference type="FunFam" id="1.20.1280.290:FF:000016">
    <property type="entry name" value="Cystinosin homolog"/>
    <property type="match status" value="1"/>
</dbReference>
<proteinExistence type="inferred from homology"/>
<comment type="caution">
    <text evidence="12">The sequence shown here is derived from an EMBL/GenBank/DDBJ whole genome shotgun (WGS) entry which is preliminary data.</text>
</comment>
<comment type="similarity">
    <text evidence="2">Belongs to the cystinosin family.</text>
</comment>
<dbReference type="Proteomes" id="UP001303473">
    <property type="component" value="Unassembled WGS sequence"/>
</dbReference>
<evidence type="ECO:0000256" key="10">
    <source>
        <dbReference type="ARBA" id="ARBA00048473"/>
    </source>
</evidence>
<dbReference type="EMBL" id="MU853792">
    <property type="protein sequence ID" value="KAK3940738.1"/>
    <property type="molecule type" value="Genomic_DNA"/>
</dbReference>
<dbReference type="SMART" id="SM00679">
    <property type="entry name" value="CTNS"/>
    <property type="match status" value="2"/>
</dbReference>
<dbReference type="PANTHER" id="PTHR13131:SF5">
    <property type="entry name" value="CYSTINOSIN"/>
    <property type="match status" value="1"/>
</dbReference>
<dbReference type="GO" id="GO:0015293">
    <property type="term" value="F:symporter activity"/>
    <property type="evidence" value="ECO:0007669"/>
    <property type="project" value="UniProtKB-KW"/>
</dbReference>
<evidence type="ECO:0000256" key="5">
    <source>
        <dbReference type="ARBA" id="ARBA00022737"/>
    </source>
</evidence>
<accession>A0AAN6N9Q6</accession>
<evidence type="ECO:0000256" key="11">
    <source>
        <dbReference type="SAM" id="Phobius"/>
    </source>
</evidence>
<feature type="transmembrane region" description="Helical" evidence="11">
    <location>
        <begin position="47"/>
        <end position="69"/>
    </location>
</feature>
<evidence type="ECO:0000256" key="6">
    <source>
        <dbReference type="ARBA" id="ARBA00022847"/>
    </source>
</evidence>
<keyword evidence="3" id="KW-0813">Transport</keyword>
<evidence type="ECO:0000256" key="4">
    <source>
        <dbReference type="ARBA" id="ARBA00022692"/>
    </source>
</evidence>
<reference evidence="13" key="1">
    <citation type="journal article" date="2023" name="Mol. Phylogenet. Evol.">
        <title>Genome-scale phylogeny and comparative genomics of the fungal order Sordariales.</title>
        <authorList>
            <person name="Hensen N."/>
            <person name="Bonometti L."/>
            <person name="Westerberg I."/>
            <person name="Brannstrom I.O."/>
            <person name="Guillou S."/>
            <person name="Cros-Aarteil S."/>
            <person name="Calhoun S."/>
            <person name="Haridas S."/>
            <person name="Kuo A."/>
            <person name="Mondo S."/>
            <person name="Pangilinan J."/>
            <person name="Riley R."/>
            <person name="LaButti K."/>
            <person name="Andreopoulos B."/>
            <person name="Lipzen A."/>
            <person name="Chen C."/>
            <person name="Yan M."/>
            <person name="Daum C."/>
            <person name="Ng V."/>
            <person name="Clum A."/>
            <person name="Steindorff A."/>
            <person name="Ohm R.A."/>
            <person name="Martin F."/>
            <person name="Silar P."/>
            <person name="Natvig D.O."/>
            <person name="Lalanne C."/>
            <person name="Gautier V."/>
            <person name="Ament-Velasquez S.L."/>
            <person name="Kruys A."/>
            <person name="Hutchinson M.I."/>
            <person name="Powell A.J."/>
            <person name="Barry K."/>
            <person name="Miller A.N."/>
            <person name="Grigoriev I.V."/>
            <person name="Debuchy R."/>
            <person name="Gladieux P."/>
            <person name="Hiltunen Thoren M."/>
            <person name="Johannesson H."/>
        </authorList>
    </citation>
    <scope>NUCLEOTIDE SEQUENCE [LARGE SCALE GENOMIC DNA]</scope>
    <source>
        <strain evidence="13">CBS 340.73</strain>
    </source>
</reference>
<feature type="transmembrane region" description="Helical" evidence="11">
    <location>
        <begin position="6"/>
        <end position="26"/>
    </location>
</feature>
<keyword evidence="9" id="KW-0458">Lysosome</keyword>
<organism evidence="12 13">
    <name type="scientific">Diplogelasinospora grovesii</name>
    <dbReference type="NCBI Taxonomy" id="303347"/>
    <lineage>
        <taxon>Eukaryota</taxon>
        <taxon>Fungi</taxon>
        <taxon>Dikarya</taxon>
        <taxon>Ascomycota</taxon>
        <taxon>Pezizomycotina</taxon>
        <taxon>Sordariomycetes</taxon>
        <taxon>Sordariomycetidae</taxon>
        <taxon>Sordariales</taxon>
        <taxon>Diplogelasinosporaceae</taxon>
        <taxon>Diplogelasinospora</taxon>
    </lineage>
</organism>
<dbReference type="AlphaFoldDB" id="A0AAN6N9Q6"/>
<dbReference type="GO" id="GO:0000324">
    <property type="term" value="C:fungal-type vacuole"/>
    <property type="evidence" value="ECO:0007669"/>
    <property type="project" value="TreeGrafter"/>
</dbReference>
<evidence type="ECO:0008006" key="14">
    <source>
        <dbReference type="Google" id="ProtNLM"/>
    </source>
</evidence>
<protein>
    <recommendedName>
        <fullName evidence="14">Cystinosin</fullName>
    </recommendedName>
</protein>
<keyword evidence="4 11" id="KW-0812">Transmembrane</keyword>
<evidence type="ECO:0000313" key="13">
    <source>
        <dbReference type="Proteomes" id="UP001303473"/>
    </source>
</evidence>
<feature type="transmembrane region" description="Helical" evidence="11">
    <location>
        <begin position="89"/>
        <end position="108"/>
    </location>
</feature>
<feature type="transmembrane region" description="Helical" evidence="11">
    <location>
        <begin position="128"/>
        <end position="151"/>
    </location>
</feature>
<evidence type="ECO:0000256" key="2">
    <source>
        <dbReference type="ARBA" id="ARBA00006855"/>
    </source>
</evidence>
<dbReference type="InterPro" id="IPR005282">
    <property type="entry name" value="LC_transporter"/>
</dbReference>
<keyword evidence="13" id="KW-1185">Reference proteome</keyword>
<evidence type="ECO:0000313" key="12">
    <source>
        <dbReference type="EMBL" id="KAK3940738.1"/>
    </source>
</evidence>
<gene>
    <name evidence="12" type="ORF">QBC46DRAFT_120311</name>
</gene>
<keyword evidence="7 11" id="KW-1133">Transmembrane helix</keyword>
<evidence type="ECO:0000256" key="3">
    <source>
        <dbReference type="ARBA" id="ARBA00022448"/>
    </source>
</evidence>
<evidence type="ECO:0000256" key="9">
    <source>
        <dbReference type="ARBA" id="ARBA00023228"/>
    </source>
</evidence>
<dbReference type="GO" id="GO:0015184">
    <property type="term" value="F:L-cystine transmembrane transporter activity"/>
    <property type="evidence" value="ECO:0007669"/>
    <property type="project" value="TreeGrafter"/>
</dbReference>
<keyword evidence="8 11" id="KW-0472">Membrane</keyword>
<comment type="subcellular location">
    <subcellularLocation>
        <location evidence="1">Lysosome membrane</location>
        <topology evidence="1">Multi-pass membrane protein</topology>
    </subcellularLocation>
</comment>
<dbReference type="PANTHER" id="PTHR13131">
    <property type="entry name" value="CYSTINOSIN"/>
    <property type="match status" value="1"/>
</dbReference>
<sequence length="289" mass="32210">MTVEFLPFLSAVFGWSYFLCWSLSFYPQSILNFRRRSTSGTTVDFPMINCLGFFAYTVSNLAFFYSPLIRAQYAARHKGLTPTVQFNDITFAAHGLLLSLVTTSQYFFGRRLWGFTKSNSVGNRPSRFILGIFSGCVAGVVLVIFVVLGSPERDSTDGSGGRAWVWLDAVYAVSYVKLVVSLIKYTPQVMVNYRNRSTEGWSIDQILLDFSGGMLSIAQQAIDSYLQGDWSGITGNPVKFALGNVSMIYDVIFFTQHYVLYRGAGEKSEETDALLGGRSVGDEEGRRVD</sequence>
<name>A0AAN6N9Q6_9PEZI</name>
<keyword evidence="6" id="KW-0769">Symport</keyword>
<evidence type="ECO:0000256" key="8">
    <source>
        <dbReference type="ARBA" id="ARBA00023136"/>
    </source>
</evidence>
<evidence type="ECO:0000256" key="1">
    <source>
        <dbReference type="ARBA" id="ARBA00004155"/>
    </source>
</evidence>
<feature type="transmembrane region" description="Helical" evidence="11">
    <location>
        <begin position="163"/>
        <end position="186"/>
    </location>
</feature>
<dbReference type="Pfam" id="PF04193">
    <property type="entry name" value="PQ-loop"/>
    <property type="match status" value="2"/>
</dbReference>
<evidence type="ECO:0000256" key="7">
    <source>
        <dbReference type="ARBA" id="ARBA00022989"/>
    </source>
</evidence>
<dbReference type="GO" id="GO:0005774">
    <property type="term" value="C:vacuolar membrane"/>
    <property type="evidence" value="ECO:0007669"/>
    <property type="project" value="TreeGrafter"/>
</dbReference>
<dbReference type="Gene3D" id="1.20.1280.290">
    <property type="match status" value="2"/>
</dbReference>
<keyword evidence="5" id="KW-0677">Repeat</keyword>
<comment type="catalytic activity">
    <reaction evidence="10">
        <text>L-cystine(out) + H(+)(out) = L-cystine(in) + H(+)(in)</text>
        <dbReference type="Rhea" id="RHEA:66172"/>
        <dbReference type="ChEBI" id="CHEBI:15378"/>
        <dbReference type="ChEBI" id="CHEBI:35491"/>
    </reaction>
    <physiologicalReaction direction="left-to-right" evidence="10">
        <dbReference type="Rhea" id="RHEA:66173"/>
    </physiologicalReaction>
</comment>